<keyword evidence="2" id="KW-1185">Reference proteome</keyword>
<dbReference type="OrthoDB" id="1161964at2"/>
<dbReference type="Proteomes" id="UP000324376">
    <property type="component" value="Unassembled WGS sequence"/>
</dbReference>
<dbReference type="AlphaFoldDB" id="A0A5S5C4C1"/>
<accession>A0A5S5C4C1</accession>
<proteinExistence type="predicted"/>
<reference evidence="1 2" key="1">
    <citation type="submission" date="2019-07" db="EMBL/GenBank/DDBJ databases">
        <title>Genomic Encyclopedia of Archaeal and Bacterial Type Strains, Phase II (KMG-II): from individual species to whole genera.</title>
        <authorList>
            <person name="Goeker M."/>
        </authorList>
    </citation>
    <scope>NUCLEOTIDE SEQUENCE [LARGE SCALE GENOMIC DNA]</scope>
    <source>
        <strain evidence="1 2">DSM 17527</strain>
    </source>
</reference>
<evidence type="ECO:0000313" key="2">
    <source>
        <dbReference type="Proteomes" id="UP000324376"/>
    </source>
</evidence>
<organism evidence="1 2">
    <name type="scientific">Aquimarina intermedia</name>
    <dbReference type="NCBI Taxonomy" id="350814"/>
    <lineage>
        <taxon>Bacteria</taxon>
        <taxon>Pseudomonadati</taxon>
        <taxon>Bacteroidota</taxon>
        <taxon>Flavobacteriia</taxon>
        <taxon>Flavobacteriales</taxon>
        <taxon>Flavobacteriaceae</taxon>
        <taxon>Aquimarina</taxon>
    </lineage>
</organism>
<comment type="caution">
    <text evidence="1">The sequence shown here is derived from an EMBL/GenBank/DDBJ whole genome shotgun (WGS) entry which is preliminary data.</text>
</comment>
<name>A0A5S5C4C1_9FLAO</name>
<gene>
    <name evidence="1" type="ORF">BD809_10545</name>
</gene>
<evidence type="ECO:0000313" key="1">
    <source>
        <dbReference type="EMBL" id="TYP73458.1"/>
    </source>
</evidence>
<evidence type="ECO:0008006" key="3">
    <source>
        <dbReference type="Google" id="ProtNLM"/>
    </source>
</evidence>
<dbReference type="RefSeq" id="WP_148782572.1">
    <property type="nucleotide sequence ID" value="NZ_VNHU01000005.1"/>
</dbReference>
<dbReference type="EMBL" id="VNHU01000005">
    <property type="protein sequence ID" value="TYP73458.1"/>
    <property type="molecule type" value="Genomic_DNA"/>
</dbReference>
<protein>
    <recommendedName>
        <fullName evidence="3">DUF3108 domain-containing protein</fullName>
    </recommendedName>
</protein>
<sequence length="239" mass="28290">MKNTLSLFVFFVVQFMVSQDLTGKWAMIIDDYTFTSIECPVIEITHDKLMTYSFDTLLGETKLEIDLKNKLFIHNDGVNYTDYHFTHDKSNFLLTTHKLSGMDRNGNKSIINNVNYVKLLPTVLKYPIDSIINKQYEHFYSKSIIRTESRIKFKGVICEEKVIEMVGIEKCPRYRLEKLDETYFIVYYPNKDHKMWMVPVKEVNRDYLLIYGLVNKKGLVKLHEIKEIRSESKLYIPNK</sequence>